<accession>A0A8H4REX8</accession>
<protein>
    <recommendedName>
        <fullName evidence="1">DUF6604 domain-containing protein</fullName>
    </recommendedName>
</protein>
<evidence type="ECO:0000313" key="3">
    <source>
        <dbReference type="Proteomes" id="UP000566819"/>
    </source>
</evidence>
<keyword evidence="3" id="KW-1185">Reference proteome</keyword>
<dbReference type="OrthoDB" id="5238236at2759"/>
<dbReference type="Pfam" id="PF20253">
    <property type="entry name" value="DUF6604"/>
    <property type="match status" value="1"/>
</dbReference>
<dbReference type="Proteomes" id="UP000566819">
    <property type="component" value="Unassembled WGS sequence"/>
</dbReference>
<comment type="caution">
    <text evidence="2">The sequence shown here is derived from an EMBL/GenBank/DDBJ whole genome shotgun (WGS) entry which is preliminary data.</text>
</comment>
<evidence type="ECO:0000259" key="1">
    <source>
        <dbReference type="Pfam" id="PF20253"/>
    </source>
</evidence>
<dbReference type="PANTHER" id="PTHR38795">
    <property type="entry name" value="DUF6604 DOMAIN-CONTAINING PROTEIN"/>
    <property type="match status" value="1"/>
</dbReference>
<proteinExistence type="predicted"/>
<reference evidence="2 3" key="1">
    <citation type="submission" date="2020-03" db="EMBL/GenBank/DDBJ databases">
        <title>Draft Genome Sequence of Cudoniella acicularis.</title>
        <authorList>
            <person name="Buettner E."/>
            <person name="Kellner H."/>
        </authorList>
    </citation>
    <scope>NUCLEOTIDE SEQUENCE [LARGE SCALE GENOMIC DNA]</scope>
    <source>
        <strain evidence="2 3">DSM 108380</strain>
    </source>
</reference>
<dbReference type="PANTHER" id="PTHR38795:SF1">
    <property type="entry name" value="DUF6604 DOMAIN-CONTAINING PROTEIN"/>
    <property type="match status" value="1"/>
</dbReference>
<organism evidence="2 3">
    <name type="scientific">Cudoniella acicularis</name>
    <dbReference type="NCBI Taxonomy" id="354080"/>
    <lineage>
        <taxon>Eukaryota</taxon>
        <taxon>Fungi</taxon>
        <taxon>Dikarya</taxon>
        <taxon>Ascomycota</taxon>
        <taxon>Pezizomycotina</taxon>
        <taxon>Leotiomycetes</taxon>
        <taxon>Helotiales</taxon>
        <taxon>Tricladiaceae</taxon>
        <taxon>Cudoniella</taxon>
    </lineage>
</organism>
<sequence length="192" mass="22211">MVKGNFWTKKRISQTTFKHVFHVELSTFVETEKSVSAALNKENRGHDYFIEVLVAVLDTLKPKFEAVETLPNQKPPRLKSKSNIFELLKVEDCAEVDDVGLSDLKLYPWKLMVRPKKTTSQQKPSDPETGWNFKAYCPFTYFNSIRKHVENLWIGYRDGQVDLITASMITEVAFHAMENIERETLFSTLDGF</sequence>
<evidence type="ECO:0000313" key="2">
    <source>
        <dbReference type="EMBL" id="KAF4628849.1"/>
    </source>
</evidence>
<dbReference type="InterPro" id="IPR046539">
    <property type="entry name" value="DUF6604"/>
</dbReference>
<dbReference type="AlphaFoldDB" id="A0A8H4REX8"/>
<gene>
    <name evidence="2" type="ORF">G7Y89_g9307</name>
</gene>
<name>A0A8H4REX8_9HELO</name>
<dbReference type="EMBL" id="JAAMPI010000754">
    <property type="protein sequence ID" value="KAF4628849.1"/>
    <property type="molecule type" value="Genomic_DNA"/>
</dbReference>
<feature type="domain" description="DUF6604" evidence="1">
    <location>
        <begin position="35"/>
        <end position="183"/>
    </location>
</feature>